<dbReference type="InterPro" id="IPR006442">
    <property type="entry name" value="Antitoxin_Phd/YefM"/>
</dbReference>
<keyword evidence="4" id="KW-1185">Reference proteome</keyword>
<dbReference type="Pfam" id="PF02604">
    <property type="entry name" value="PhdYeFM_antitox"/>
    <property type="match status" value="1"/>
</dbReference>
<evidence type="ECO:0000313" key="3">
    <source>
        <dbReference type="EMBL" id="MDN5213478.1"/>
    </source>
</evidence>
<dbReference type="InterPro" id="IPR051405">
    <property type="entry name" value="phD/YefM_antitoxin"/>
</dbReference>
<gene>
    <name evidence="3" type="ORF">QQ020_15515</name>
</gene>
<reference evidence="3" key="1">
    <citation type="submission" date="2023-06" db="EMBL/GenBank/DDBJ databases">
        <title>Genomic of Agaribacillus aureum.</title>
        <authorList>
            <person name="Wang G."/>
        </authorList>
    </citation>
    <scope>NUCLEOTIDE SEQUENCE</scope>
    <source>
        <strain evidence="3">BMA12</strain>
    </source>
</reference>
<comment type="similarity">
    <text evidence="1 2">Belongs to the phD/YefM antitoxin family.</text>
</comment>
<dbReference type="SUPFAM" id="SSF143120">
    <property type="entry name" value="YefM-like"/>
    <property type="match status" value="1"/>
</dbReference>
<dbReference type="PANTHER" id="PTHR33713">
    <property type="entry name" value="ANTITOXIN YAFN-RELATED"/>
    <property type="match status" value="1"/>
</dbReference>
<dbReference type="Gene3D" id="3.40.1620.10">
    <property type="entry name" value="YefM-like domain"/>
    <property type="match status" value="1"/>
</dbReference>
<dbReference type="InterPro" id="IPR036165">
    <property type="entry name" value="YefM-like_sf"/>
</dbReference>
<organism evidence="3 4">
    <name type="scientific">Agaribacillus aureus</name>
    <dbReference type="NCBI Taxonomy" id="3051825"/>
    <lineage>
        <taxon>Bacteria</taxon>
        <taxon>Pseudomonadati</taxon>
        <taxon>Bacteroidota</taxon>
        <taxon>Cytophagia</taxon>
        <taxon>Cytophagales</taxon>
        <taxon>Splendidivirgaceae</taxon>
        <taxon>Agaribacillus</taxon>
    </lineage>
</organism>
<comment type="caution">
    <text evidence="3">The sequence shown here is derived from an EMBL/GenBank/DDBJ whole genome shotgun (WGS) entry which is preliminary data.</text>
</comment>
<proteinExistence type="inferred from homology"/>
<dbReference type="PANTHER" id="PTHR33713:SF6">
    <property type="entry name" value="ANTITOXIN YEFM"/>
    <property type="match status" value="1"/>
</dbReference>
<dbReference type="Proteomes" id="UP001172083">
    <property type="component" value="Unassembled WGS sequence"/>
</dbReference>
<evidence type="ECO:0000256" key="2">
    <source>
        <dbReference type="RuleBase" id="RU362080"/>
    </source>
</evidence>
<evidence type="ECO:0000256" key="1">
    <source>
        <dbReference type="ARBA" id="ARBA00009981"/>
    </source>
</evidence>
<sequence>MKTTTVADLRKNFKSKMDQIYEDHDILIINRQGDKDMVMLSLRDFNALRETAYLLSTEANTKRLLESMDQLKNQNVIRKHLNDL</sequence>
<accession>A0ABT8L6V3</accession>
<dbReference type="RefSeq" id="WP_346758816.1">
    <property type="nucleotide sequence ID" value="NZ_JAUJEB010000003.1"/>
</dbReference>
<protein>
    <recommendedName>
        <fullName evidence="2">Antitoxin</fullName>
    </recommendedName>
</protein>
<name>A0ABT8L6V3_9BACT</name>
<dbReference type="Gene3D" id="6.10.250.330">
    <property type="match status" value="1"/>
</dbReference>
<evidence type="ECO:0000313" key="4">
    <source>
        <dbReference type="Proteomes" id="UP001172083"/>
    </source>
</evidence>
<dbReference type="EMBL" id="JAUJEB010000003">
    <property type="protein sequence ID" value="MDN5213478.1"/>
    <property type="molecule type" value="Genomic_DNA"/>
</dbReference>
<comment type="function">
    <text evidence="2">Antitoxin component of a type II toxin-antitoxin (TA) system.</text>
</comment>